<organism evidence="2 3">
    <name type="scientific">Halobaculum litoreum</name>
    <dbReference type="NCBI Taxonomy" id="3031998"/>
    <lineage>
        <taxon>Archaea</taxon>
        <taxon>Methanobacteriati</taxon>
        <taxon>Methanobacteriota</taxon>
        <taxon>Stenosarchaea group</taxon>
        <taxon>Halobacteria</taxon>
        <taxon>Halobacteriales</taxon>
        <taxon>Haloferacaceae</taxon>
        <taxon>Halobaculum</taxon>
    </lineage>
</organism>
<keyword evidence="3" id="KW-1185">Reference proteome</keyword>
<feature type="compositionally biased region" description="Polar residues" evidence="1">
    <location>
        <begin position="35"/>
        <end position="44"/>
    </location>
</feature>
<proteinExistence type="predicted"/>
<comment type="caution">
    <text evidence="2">The sequence shown here is derived from an EMBL/GenBank/DDBJ whole genome shotgun (WGS) entry which is preliminary data.</text>
</comment>
<gene>
    <name evidence="2" type="ORF">ACFQRB_00800</name>
</gene>
<sequence>MAALEALAAAGGVDLRGRWRRSRVAPSTPVPGRCSTCSAASPTR</sequence>
<evidence type="ECO:0000256" key="1">
    <source>
        <dbReference type="SAM" id="MobiDB-lite"/>
    </source>
</evidence>
<accession>A0ABD5XPE4</accession>
<feature type="region of interest" description="Disordered" evidence="1">
    <location>
        <begin position="23"/>
        <end position="44"/>
    </location>
</feature>
<evidence type="ECO:0000313" key="2">
    <source>
        <dbReference type="EMBL" id="MFC7135544.1"/>
    </source>
</evidence>
<name>A0ABD5XPE4_9EURY</name>
<dbReference type="Proteomes" id="UP001596368">
    <property type="component" value="Unassembled WGS sequence"/>
</dbReference>
<protein>
    <submittedName>
        <fullName evidence="2">Uncharacterized protein</fullName>
    </submittedName>
</protein>
<evidence type="ECO:0000313" key="3">
    <source>
        <dbReference type="Proteomes" id="UP001596368"/>
    </source>
</evidence>
<dbReference type="EMBL" id="JBHSZG010000001">
    <property type="protein sequence ID" value="MFC7135544.1"/>
    <property type="molecule type" value="Genomic_DNA"/>
</dbReference>
<dbReference type="AlphaFoldDB" id="A0ABD5XPE4"/>
<reference evidence="2 3" key="1">
    <citation type="journal article" date="2019" name="Int. J. Syst. Evol. Microbiol.">
        <title>The Global Catalogue of Microorganisms (GCM) 10K type strain sequencing project: providing services to taxonomists for standard genome sequencing and annotation.</title>
        <authorList>
            <consortium name="The Broad Institute Genomics Platform"/>
            <consortium name="The Broad Institute Genome Sequencing Center for Infectious Disease"/>
            <person name="Wu L."/>
            <person name="Ma J."/>
        </authorList>
    </citation>
    <scope>NUCLEOTIDE SEQUENCE [LARGE SCALE GENOMIC DNA]</scope>
    <source>
        <strain evidence="2 3">DT92</strain>
    </source>
</reference>